<reference evidence="1" key="1">
    <citation type="submission" date="2019-08" db="EMBL/GenBank/DDBJ databases">
        <authorList>
            <person name="Kucharzyk K."/>
            <person name="Murdoch R.W."/>
            <person name="Higgins S."/>
            <person name="Loffler F."/>
        </authorList>
    </citation>
    <scope>NUCLEOTIDE SEQUENCE</scope>
</reference>
<evidence type="ECO:0000313" key="1">
    <source>
        <dbReference type="EMBL" id="MPM99717.1"/>
    </source>
</evidence>
<dbReference type="AlphaFoldDB" id="A0A645ECL6"/>
<protein>
    <submittedName>
        <fullName evidence="1">Uncharacterized protein</fullName>
    </submittedName>
</protein>
<proteinExistence type="predicted"/>
<dbReference type="EMBL" id="VSSQ01045802">
    <property type="protein sequence ID" value="MPM99717.1"/>
    <property type="molecule type" value="Genomic_DNA"/>
</dbReference>
<name>A0A645ECL6_9ZZZZ</name>
<accession>A0A645ECL6</accession>
<sequence>MDYNITKKIVTPIEFKIKPSLNKNKDLVLNIDEVKFLDLKVSKWIVNIGINNFTKDWFSEESDISLEFNDGNVVIDKSNFK</sequence>
<organism evidence="1">
    <name type="scientific">bioreactor metagenome</name>
    <dbReference type="NCBI Taxonomy" id="1076179"/>
    <lineage>
        <taxon>unclassified sequences</taxon>
        <taxon>metagenomes</taxon>
        <taxon>ecological metagenomes</taxon>
    </lineage>
</organism>
<comment type="caution">
    <text evidence="1">The sequence shown here is derived from an EMBL/GenBank/DDBJ whole genome shotgun (WGS) entry which is preliminary data.</text>
</comment>
<gene>
    <name evidence="1" type="ORF">SDC9_146911</name>
</gene>